<name>A0ABT0N7R1_9GAMM</name>
<dbReference type="EMBL" id="JAKIKT010000004">
    <property type="protein sequence ID" value="MCL2914417.1"/>
    <property type="molecule type" value="Genomic_DNA"/>
</dbReference>
<keyword evidence="2" id="KW-1185">Reference proteome</keyword>
<reference evidence="1 2" key="1">
    <citation type="submission" date="2022-01" db="EMBL/GenBank/DDBJ databases">
        <title>Whole genome-based taxonomy of the Shewanellaceae.</title>
        <authorList>
            <person name="Martin-Rodriguez A.J."/>
        </authorList>
    </citation>
    <scope>NUCLEOTIDE SEQUENCE [LARGE SCALE GENOMIC DNA]</scope>
    <source>
        <strain evidence="1 2">DSM 21332</strain>
    </source>
</reference>
<accession>A0ABT0N7R1</accession>
<evidence type="ECO:0008006" key="3">
    <source>
        <dbReference type="Google" id="ProtNLM"/>
    </source>
</evidence>
<sequence>MSDGSLNLETSPEVLLAQLAGAFRGEVYGIAFFTHMLTHYQGYTDEAAQRPALELLLKVEQITAAIMAAHLPTLEVPCDLDDPLMRAQGIKDADVWLNLGWPELIDTLVDWVEPYQQQYRDQSERAGGFWPLFYLVDKHETAIFDYLQAEQQGEKNATAVLQRFIDAYPNSGLV</sequence>
<evidence type="ECO:0000313" key="2">
    <source>
        <dbReference type="Proteomes" id="UP001202831"/>
    </source>
</evidence>
<protein>
    <recommendedName>
        <fullName evidence="3">YecA family protein</fullName>
    </recommendedName>
</protein>
<organism evidence="1 2">
    <name type="scientific">Shewanella corallii</name>
    <dbReference type="NCBI Taxonomy" id="560080"/>
    <lineage>
        <taxon>Bacteria</taxon>
        <taxon>Pseudomonadati</taxon>
        <taxon>Pseudomonadota</taxon>
        <taxon>Gammaproteobacteria</taxon>
        <taxon>Alteromonadales</taxon>
        <taxon>Shewanellaceae</taxon>
        <taxon>Shewanella</taxon>
    </lineage>
</organism>
<evidence type="ECO:0000313" key="1">
    <source>
        <dbReference type="EMBL" id="MCL2914417.1"/>
    </source>
</evidence>
<dbReference type="RefSeq" id="WP_249249110.1">
    <property type="nucleotide sequence ID" value="NZ_JAKIKT010000004.1"/>
</dbReference>
<proteinExistence type="predicted"/>
<comment type="caution">
    <text evidence="1">The sequence shown here is derived from an EMBL/GenBank/DDBJ whole genome shotgun (WGS) entry which is preliminary data.</text>
</comment>
<gene>
    <name evidence="1" type="ORF">L2725_11645</name>
</gene>
<dbReference type="Proteomes" id="UP001202831">
    <property type="component" value="Unassembled WGS sequence"/>
</dbReference>